<comment type="caution">
    <text evidence="9">The sequence shown here is derived from an EMBL/GenBank/DDBJ whole genome shotgun (WGS) entry which is preliminary data.</text>
</comment>
<organism evidence="9 10">
    <name type="scientific">Paractinoplanes durhamensis</name>
    <dbReference type="NCBI Taxonomy" id="113563"/>
    <lineage>
        <taxon>Bacteria</taxon>
        <taxon>Bacillati</taxon>
        <taxon>Actinomycetota</taxon>
        <taxon>Actinomycetes</taxon>
        <taxon>Micromonosporales</taxon>
        <taxon>Micromonosporaceae</taxon>
        <taxon>Paractinoplanes</taxon>
    </lineage>
</organism>
<evidence type="ECO:0000313" key="10">
    <source>
        <dbReference type="Proteomes" id="UP000637628"/>
    </source>
</evidence>
<dbReference type="InterPro" id="IPR032818">
    <property type="entry name" value="DedA-like"/>
</dbReference>
<reference evidence="9 10" key="1">
    <citation type="submission" date="2021-01" db="EMBL/GenBank/DDBJ databases">
        <title>Whole genome shotgun sequence of Actinoplanes durhamensis NBRC 14914.</title>
        <authorList>
            <person name="Komaki H."/>
            <person name="Tamura T."/>
        </authorList>
    </citation>
    <scope>NUCLEOTIDE SEQUENCE [LARGE SCALE GENOMIC DNA]</scope>
    <source>
        <strain evidence="9 10">NBRC 14914</strain>
    </source>
</reference>
<dbReference type="PANTHER" id="PTHR30353">
    <property type="entry name" value="INNER MEMBRANE PROTEIN DEDA-RELATED"/>
    <property type="match status" value="1"/>
</dbReference>
<evidence type="ECO:0000256" key="2">
    <source>
        <dbReference type="ARBA" id="ARBA00010792"/>
    </source>
</evidence>
<feature type="transmembrane region" description="Helical" evidence="7">
    <location>
        <begin position="210"/>
        <end position="231"/>
    </location>
</feature>
<comment type="subcellular location">
    <subcellularLocation>
        <location evidence="1 7">Cell membrane</location>
        <topology evidence="1 7">Multi-pass membrane protein</topology>
    </subcellularLocation>
</comment>
<feature type="transmembrane region" description="Helical" evidence="7">
    <location>
        <begin position="77"/>
        <end position="98"/>
    </location>
</feature>
<feature type="transmembrane region" description="Helical" evidence="7">
    <location>
        <begin position="177"/>
        <end position="198"/>
    </location>
</feature>
<dbReference type="Pfam" id="PF09335">
    <property type="entry name" value="VTT_dom"/>
    <property type="match status" value="1"/>
</dbReference>
<keyword evidence="5 7" id="KW-1133">Transmembrane helix</keyword>
<keyword evidence="4 7" id="KW-0812">Transmembrane</keyword>
<protein>
    <recommendedName>
        <fullName evidence="8">VTT domain-containing protein</fullName>
    </recommendedName>
</protein>
<keyword evidence="3 7" id="KW-1003">Cell membrane</keyword>
<accession>A0ABQ3YPG2</accession>
<evidence type="ECO:0000259" key="8">
    <source>
        <dbReference type="Pfam" id="PF09335"/>
    </source>
</evidence>
<feature type="transmembrane region" description="Helical" evidence="7">
    <location>
        <begin position="38"/>
        <end position="57"/>
    </location>
</feature>
<keyword evidence="10" id="KW-1185">Reference proteome</keyword>
<keyword evidence="6 7" id="KW-0472">Membrane</keyword>
<evidence type="ECO:0000313" key="9">
    <source>
        <dbReference type="EMBL" id="GID99479.1"/>
    </source>
</evidence>
<sequence>MLEHSTFSGTPIDNVADPDAREVAEPMTELLTMMATPVWAYLALFGFLTVDAMVPVVPIQAIMITSGALTVYGNLDLPLVIAIGALGMFTGDSIAFLLGRSTGHVGKGWLANLRARCAPKHDDTPRPESRTKKAAVRFTRGLRRPGPLVLLLCRFVPGGRMAAGFAAGRTGYPVKLFVLYDGAAALCWAGYGGLVGHIGGTAITQSAWRLFAIAATAAIVFGTAGWILALFGGRKADVDEAIAAGAADVTAARAASADVPPRRSTPTTTGR</sequence>
<evidence type="ECO:0000256" key="3">
    <source>
        <dbReference type="ARBA" id="ARBA00022475"/>
    </source>
</evidence>
<dbReference type="EMBL" id="BOML01000006">
    <property type="protein sequence ID" value="GID99479.1"/>
    <property type="molecule type" value="Genomic_DNA"/>
</dbReference>
<comment type="similarity">
    <text evidence="2 7">Belongs to the DedA family.</text>
</comment>
<evidence type="ECO:0000256" key="1">
    <source>
        <dbReference type="ARBA" id="ARBA00004651"/>
    </source>
</evidence>
<evidence type="ECO:0000256" key="7">
    <source>
        <dbReference type="RuleBase" id="RU367016"/>
    </source>
</evidence>
<evidence type="ECO:0000256" key="6">
    <source>
        <dbReference type="ARBA" id="ARBA00023136"/>
    </source>
</evidence>
<dbReference type="InterPro" id="IPR032816">
    <property type="entry name" value="VTT_dom"/>
</dbReference>
<name>A0ABQ3YPG2_9ACTN</name>
<proteinExistence type="inferred from homology"/>
<feature type="domain" description="VTT" evidence="8">
    <location>
        <begin position="57"/>
        <end position="190"/>
    </location>
</feature>
<evidence type="ECO:0000256" key="5">
    <source>
        <dbReference type="ARBA" id="ARBA00022989"/>
    </source>
</evidence>
<gene>
    <name evidence="9" type="ORF">Adu01nite_08300</name>
</gene>
<dbReference type="Proteomes" id="UP000637628">
    <property type="component" value="Unassembled WGS sequence"/>
</dbReference>
<evidence type="ECO:0000256" key="4">
    <source>
        <dbReference type="ARBA" id="ARBA00022692"/>
    </source>
</evidence>
<dbReference type="PANTHER" id="PTHR30353:SF0">
    <property type="entry name" value="TRANSMEMBRANE PROTEIN"/>
    <property type="match status" value="1"/>
</dbReference>